<proteinExistence type="predicted"/>
<organism evidence="1 2">
    <name type="scientific">Nesidiocoris tenuis</name>
    <dbReference type="NCBI Taxonomy" id="355587"/>
    <lineage>
        <taxon>Eukaryota</taxon>
        <taxon>Metazoa</taxon>
        <taxon>Ecdysozoa</taxon>
        <taxon>Arthropoda</taxon>
        <taxon>Hexapoda</taxon>
        <taxon>Insecta</taxon>
        <taxon>Pterygota</taxon>
        <taxon>Neoptera</taxon>
        <taxon>Paraneoptera</taxon>
        <taxon>Hemiptera</taxon>
        <taxon>Heteroptera</taxon>
        <taxon>Panheteroptera</taxon>
        <taxon>Cimicomorpha</taxon>
        <taxon>Miridae</taxon>
        <taxon>Dicyphina</taxon>
        <taxon>Nesidiocoris</taxon>
    </lineage>
</organism>
<name>A0A6H5HMA8_9HEMI</name>
<dbReference type="EMBL" id="CADCXU010032760">
    <property type="protein sequence ID" value="CAB0018381.1"/>
    <property type="molecule type" value="Genomic_DNA"/>
</dbReference>
<evidence type="ECO:0000313" key="2">
    <source>
        <dbReference type="Proteomes" id="UP000479000"/>
    </source>
</evidence>
<dbReference type="AlphaFoldDB" id="A0A6H5HMA8"/>
<feature type="non-terminal residue" evidence="1">
    <location>
        <position position="1"/>
    </location>
</feature>
<keyword evidence="2" id="KW-1185">Reference proteome</keyword>
<evidence type="ECO:0000313" key="1">
    <source>
        <dbReference type="EMBL" id="CAB0018381.1"/>
    </source>
</evidence>
<sequence length="120" mass="12959">LNIESLAGGPEVMKGPRYGPICIVTVGQFALTFDATQPMPISIVNVSAFQNGKPYDCLKDPNPLVISERGMDICGLQIGNHLGVSRPLLPDIYVTPTSQKCLSVSPPQGYCNELIRMLEV</sequence>
<dbReference type="Proteomes" id="UP000479000">
    <property type="component" value="Unassembled WGS sequence"/>
</dbReference>
<reference evidence="1 2" key="1">
    <citation type="submission" date="2020-02" db="EMBL/GenBank/DDBJ databases">
        <authorList>
            <person name="Ferguson B K."/>
        </authorList>
    </citation>
    <scope>NUCLEOTIDE SEQUENCE [LARGE SCALE GENOMIC DNA]</scope>
</reference>
<protein>
    <submittedName>
        <fullName evidence="1">Uncharacterized protein</fullName>
    </submittedName>
</protein>
<gene>
    <name evidence="1" type="ORF">NTEN_LOCUS22290</name>
</gene>
<accession>A0A6H5HMA8</accession>